<proteinExistence type="predicted"/>
<dbReference type="GO" id="GO:0006635">
    <property type="term" value="P:fatty acid beta-oxidation"/>
    <property type="evidence" value="ECO:0007669"/>
    <property type="project" value="TreeGrafter"/>
</dbReference>
<dbReference type="GO" id="GO:0003857">
    <property type="term" value="F:(3S)-3-hydroxyacyl-CoA dehydrogenase (NAD+) activity"/>
    <property type="evidence" value="ECO:0007669"/>
    <property type="project" value="TreeGrafter"/>
</dbReference>
<dbReference type="EMBL" id="SGIS01000062">
    <property type="protein sequence ID" value="RZF60585.1"/>
    <property type="molecule type" value="Genomic_DNA"/>
</dbReference>
<dbReference type="AlphaFoldDB" id="A0A4Q6XM44"/>
<dbReference type="InterPro" id="IPR029069">
    <property type="entry name" value="HotDog_dom_sf"/>
</dbReference>
<dbReference type="Gene3D" id="3.10.129.10">
    <property type="entry name" value="Hotdog Thioesterase"/>
    <property type="match status" value="1"/>
</dbReference>
<evidence type="ECO:0000313" key="3">
    <source>
        <dbReference type="EMBL" id="RZF60585.1"/>
    </source>
</evidence>
<dbReference type="PANTHER" id="PTHR13078">
    <property type="entry name" value="PEROXISOMAL MULTIFUNCTIONAL ENZYME TYPE 2-RELATED"/>
    <property type="match status" value="1"/>
</dbReference>
<evidence type="ECO:0000259" key="1">
    <source>
        <dbReference type="Pfam" id="PF01575"/>
    </source>
</evidence>
<dbReference type="OrthoDB" id="5522043at2"/>
<dbReference type="Pfam" id="PF01575">
    <property type="entry name" value="MaoC_dehydratas"/>
    <property type="match status" value="1"/>
</dbReference>
<dbReference type="SUPFAM" id="SSF54637">
    <property type="entry name" value="Thioesterase/thiol ester dehydrase-isomerase"/>
    <property type="match status" value="2"/>
</dbReference>
<dbReference type="Pfam" id="PF22622">
    <property type="entry name" value="MFE-2_hydrat-2_N"/>
    <property type="match status" value="1"/>
</dbReference>
<dbReference type="GO" id="GO:0004300">
    <property type="term" value="F:enoyl-CoA hydratase activity"/>
    <property type="evidence" value="ECO:0007669"/>
    <property type="project" value="TreeGrafter"/>
</dbReference>
<comment type="caution">
    <text evidence="3">The sequence shown here is derived from an EMBL/GenBank/DDBJ whole genome shotgun (WGS) entry which is preliminary data.</text>
</comment>
<dbReference type="InterPro" id="IPR054357">
    <property type="entry name" value="MFE-2_N"/>
</dbReference>
<sequence length="302" mass="32138">MNTLLEVGKLLAYHVPEVRQAYGPSDVILYALGVGAGLADFDELPFVYESGLRALPTMAIVLGSPGFWATDPETGIDPASVLHGEQSVRLHRPLDVQGELVGRTTIGAVSDKGAGRPALIQINRELTNVQSGEAIATLEEIWVLQGAGGFGGANRPMGLSSPEPPQRPADGSLLLPTAINQALLYRLSGDYNPLHVDPRAAAKAGFARPILHGLATAGVVGRALVRVCCANNPMRVSALRFRFTAPVWPGDAILTETWASADGCYMFRASVPARDLVVAIGEIECDRFETRTDIESMDKVAT</sequence>
<keyword evidence="4" id="KW-1185">Reference proteome</keyword>
<dbReference type="PANTHER" id="PTHR13078:SF56">
    <property type="entry name" value="PEROXISOMAL MULTIFUNCTIONAL ENZYME TYPE 2"/>
    <property type="match status" value="1"/>
</dbReference>
<reference evidence="3 4" key="1">
    <citation type="submission" date="2019-02" db="EMBL/GenBank/DDBJ databases">
        <authorList>
            <person name="Li Y."/>
        </authorList>
    </citation>
    <scope>NUCLEOTIDE SEQUENCE [LARGE SCALE GENOMIC DNA]</scope>
    <source>
        <strain evidence="3 4">3-7</strain>
    </source>
</reference>
<accession>A0A4Q6XM44</accession>
<feature type="domain" description="MaoC-like" evidence="1">
    <location>
        <begin position="164"/>
        <end position="261"/>
    </location>
</feature>
<feature type="domain" description="Peroxisomal multifunctional enzyme type 2-like N-terminal" evidence="2">
    <location>
        <begin position="22"/>
        <end position="139"/>
    </location>
</feature>
<protein>
    <submittedName>
        <fullName evidence="3">Dehydratase</fullName>
    </submittedName>
</protein>
<organism evidence="3 4">
    <name type="scientific">Sphingomonas populi</name>
    <dbReference type="NCBI Taxonomy" id="2484750"/>
    <lineage>
        <taxon>Bacteria</taxon>
        <taxon>Pseudomonadati</taxon>
        <taxon>Pseudomonadota</taxon>
        <taxon>Alphaproteobacteria</taxon>
        <taxon>Sphingomonadales</taxon>
        <taxon>Sphingomonadaceae</taxon>
        <taxon>Sphingomonas</taxon>
    </lineage>
</organism>
<dbReference type="Proteomes" id="UP000292085">
    <property type="component" value="Unassembled WGS sequence"/>
</dbReference>
<dbReference type="InterPro" id="IPR002539">
    <property type="entry name" value="MaoC-like_dom"/>
</dbReference>
<name>A0A4Q6XM44_9SPHN</name>
<dbReference type="RefSeq" id="WP_130160281.1">
    <property type="nucleotide sequence ID" value="NZ_SGIS01000062.1"/>
</dbReference>
<dbReference type="GO" id="GO:0044594">
    <property type="term" value="F:17-beta-hydroxysteroid dehydrogenase (NAD+) activity"/>
    <property type="evidence" value="ECO:0007669"/>
    <property type="project" value="TreeGrafter"/>
</dbReference>
<evidence type="ECO:0000259" key="2">
    <source>
        <dbReference type="Pfam" id="PF22622"/>
    </source>
</evidence>
<gene>
    <name evidence="3" type="ORF">EWE75_22320</name>
</gene>
<evidence type="ECO:0000313" key="4">
    <source>
        <dbReference type="Proteomes" id="UP000292085"/>
    </source>
</evidence>